<dbReference type="SUPFAM" id="SSF142433">
    <property type="entry name" value="CinA-like"/>
    <property type="match status" value="1"/>
</dbReference>
<dbReference type="OrthoDB" id="9801454at2"/>
<dbReference type="Gene3D" id="3.90.950.20">
    <property type="entry name" value="CinA-like"/>
    <property type="match status" value="1"/>
</dbReference>
<feature type="domain" description="MoaB/Mog" evidence="2">
    <location>
        <begin position="8"/>
        <end position="175"/>
    </location>
</feature>
<protein>
    <recommendedName>
        <fullName evidence="1">CinA-like protein</fullName>
    </recommendedName>
</protein>
<dbReference type="EMBL" id="CP021255">
    <property type="protein sequence ID" value="AVD71793.1"/>
    <property type="molecule type" value="Genomic_DNA"/>
</dbReference>
<dbReference type="RefSeq" id="WP_104937024.1">
    <property type="nucleotide sequence ID" value="NZ_CP021255.1"/>
</dbReference>
<evidence type="ECO:0000259" key="2">
    <source>
        <dbReference type="SMART" id="SM00852"/>
    </source>
</evidence>
<dbReference type="InterPro" id="IPR008136">
    <property type="entry name" value="CinA_C"/>
</dbReference>
<sequence length="418" mass="44344">MYKNVAGEIIAIGDELTCGRVANTTSRLAARKLFLLGYDFAVMQCIGDDPALIGRTLRGALEHADFVLVTGGLGSTDDDLTTAAAADALGLGTKSHPVLAMRLRERLAAEGRDFDLPLFSRFAVLPEGAEPLDMEGRMAGYLLEHRGKPIWFLPGVPSQMAVLLEDRVIPELQGRFPQPPLRQHLYHSCGLPELDINARLKALAGRPGLHLGYYPIGFNVDVSLTLRGGSAAANEALFQEADSLIRARLGAHIFGESDDSLPEVVGRLLERHGKRLVLAESCTGGLLASSLTAIPGSSRWFEGGAVVYSNRLKERVLGVPKDILDHFGAVSRECAAAMATGALARLGGDIAVAVTGIAGPTGGSAEKPVGTVYLALAAKNGSGPQVQLLHLHGARAEIQQQTMQRALDTVRRALISTA</sequence>
<dbReference type="Pfam" id="PF02464">
    <property type="entry name" value="CinA"/>
    <property type="match status" value="1"/>
</dbReference>
<dbReference type="InterPro" id="IPR036653">
    <property type="entry name" value="CinA-like_C"/>
</dbReference>
<dbReference type="InterPro" id="IPR041424">
    <property type="entry name" value="CinA_KH"/>
</dbReference>
<dbReference type="HAMAP" id="MF_00226_B">
    <property type="entry name" value="CinA_B"/>
    <property type="match status" value="1"/>
</dbReference>
<reference evidence="3 4" key="1">
    <citation type="journal article" date="2018" name="MBio">
        <title>Insights into the evolution of host association through the isolation and characterization of a novel human periodontal pathobiont, Desulfobulbus oralis.</title>
        <authorList>
            <person name="Cross K.L."/>
            <person name="Chirania P."/>
            <person name="Xiong W."/>
            <person name="Beall C.J."/>
            <person name="Elkins J.G."/>
            <person name="Giannone R.J."/>
            <person name="Griffen A.L."/>
            <person name="Guss A.M."/>
            <person name="Hettich R.L."/>
            <person name="Joshi S.S."/>
            <person name="Mokrzan E.M."/>
            <person name="Martin R.K."/>
            <person name="Zhulin I.B."/>
            <person name="Leys E.J."/>
            <person name="Podar M."/>
        </authorList>
    </citation>
    <scope>NUCLEOTIDE SEQUENCE [LARGE SCALE GENOMIC DNA]</scope>
    <source>
        <strain evidence="3 4">ORNL</strain>
    </source>
</reference>
<dbReference type="NCBIfam" id="TIGR00199">
    <property type="entry name" value="PncC_domain"/>
    <property type="match status" value="1"/>
</dbReference>
<evidence type="ECO:0000256" key="1">
    <source>
        <dbReference type="HAMAP-Rule" id="MF_00226"/>
    </source>
</evidence>
<dbReference type="Proteomes" id="UP000239867">
    <property type="component" value="Chromosome"/>
</dbReference>
<dbReference type="Gene3D" id="3.40.980.10">
    <property type="entry name" value="MoaB/Mog-like domain"/>
    <property type="match status" value="1"/>
</dbReference>
<proteinExistence type="inferred from homology"/>
<dbReference type="InterPro" id="IPR036425">
    <property type="entry name" value="MoaB/Mog-like_dom_sf"/>
</dbReference>
<dbReference type="InterPro" id="IPR008135">
    <property type="entry name" value="Competence-induced_CinA"/>
</dbReference>
<dbReference type="KEGG" id="deo:CAY53_10225"/>
<dbReference type="Pfam" id="PF18146">
    <property type="entry name" value="CinA_KH"/>
    <property type="match status" value="1"/>
</dbReference>
<dbReference type="InterPro" id="IPR001453">
    <property type="entry name" value="MoaB/Mog_dom"/>
</dbReference>
<keyword evidence="4" id="KW-1185">Reference proteome</keyword>
<comment type="similarity">
    <text evidence="1">Belongs to the CinA family.</text>
</comment>
<evidence type="ECO:0000313" key="3">
    <source>
        <dbReference type="EMBL" id="AVD71793.1"/>
    </source>
</evidence>
<evidence type="ECO:0000313" key="4">
    <source>
        <dbReference type="Proteomes" id="UP000239867"/>
    </source>
</evidence>
<dbReference type="Gene3D" id="3.30.70.2860">
    <property type="match status" value="1"/>
</dbReference>
<dbReference type="InterPro" id="IPR050101">
    <property type="entry name" value="CinA"/>
</dbReference>
<dbReference type="PIRSF" id="PIRSF006728">
    <property type="entry name" value="CinA"/>
    <property type="match status" value="1"/>
</dbReference>
<dbReference type="SMART" id="SM00852">
    <property type="entry name" value="MoCF_biosynth"/>
    <property type="match status" value="1"/>
</dbReference>
<dbReference type="Pfam" id="PF00994">
    <property type="entry name" value="MoCF_biosynth"/>
    <property type="match status" value="1"/>
</dbReference>
<dbReference type="AlphaFoldDB" id="A0A2L1GQ40"/>
<dbReference type="NCBIfam" id="TIGR00200">
    <property type="entry name" value="cinA_nterm"/>
    <property type="match status" value="1"/>
</dbReference>
<accession>A0A2L1GQ40</accession>
<dbReference type="SUPFAM" id="SSF53218">
    <property type="entry name" value="Molybdenum cofactor biosynthesis proteins"/>
    <property type="match status" value="1"/>
</dbReference>
<gene>
    <name evidence="3" type="ORF">CAY53_10225</name>
</gene>
<dbReference type="PANTHER" id="PTHR13939:SF0">
    <property type="entry name" value="NMN AMIDOHYDROLASE-LIKE PROTEIN YFAY"/>
    <property type="match status" value="1"/>
</dbReference>
<dbReference type="PANTHER" id="PTHR13939">
    <property type="entry name" value="NICOTINAMIDE-NUCLEOTIDE AMIDOHYDROLASE PNCC"/>
    <property type="match status" value="1"/>
</dbReference>
<name>A0A2L1GQ40_9BACT</name>
<organism evidence="3 4">
    <name type="scientific">Desulfobulbus oralis</name>
    <dbReference type="NCBI Taxonomy" id="1986146"/>
    <lineage>
        <taxon>Bacteria</taxon>
        <taxon>Pseudomonadati</taxon>
        <taxon>Thermodesulfobacteriota</taxon>
        <taxon>Desulfobulbia</taxon>
        <taxon>Desulfobulbales</taxon>
        <taxon>Desulfobulbaceae</taxon>
        <taxon>Desulfobulbus</taxon>
    </lineage>
</organism>